<dbReference type="GO" id="GO:0020037">
    <property type="term" value="F:heme binding"/>
    <property type="evidence" value="ECO:0007669"/>
    <property type="project" value="InterPro"/>
</dbReference>
<dbReference type="EMBL" id="DSYZ01000057">
    <property type="protein sequence ID" value="HGT82584.1"/>
    <property type="molecule type" value="Genomic_DNA"/>
</dbReference>
<accession>A0A7J3M2V1</accession>
<feature type="domain" description="Cytochrome c" evidence="6">
    <location>
        <begin position="64"/>
        <end position="178"/>
    </location>
</feature>
<proteinExistence type="predicted"/>
<keyword evidence="5" id="KW-0472">Membrane</keyword>
<feature type="transmembrane region" description="Helical" evidence="5">
    <location>
        <begin position="6"/>
        <end position="28"/>
    </location>
</feature>
<dbReference type="PROSITE" id="PS51007">
    <property type="entry name" value="CYTC"/>
    <property type="match status" value="1"/>
</dbReference>
<dbReference type="InterPro" id="IPR009056">
    <property type="entry name" value="Cyt_c-like_dom"/>
</dbReference>
<evidence type="ECO:0000256" key="1">
    <source>
        <dbReference type="ARBA" id="ARBA00022617"/>
    </source>
</evidence>
<reference evidence="7" key="1">
    <citation type="journal article" date="2020" name="mSystems">
        <title>Genome- and Community-Level Interaction Insights into Carbon Utilization and Element Cycling Functions of Hydrothermarchaeota in Hydrothermal Sediment.</title>
        <authorList>
            <person name="Zhou Z."/>
            <person name="Liu Y."/>
            <person name="Xu W."/>
            <person name="Pan J."/>
            <person name="Luo Z.H."/>
            <person name="Li M."/>
        </authorList>
    </citation>
    <scope>NUCLEOTIDE SEQUENCE [LARGE SCALE GENOMIC DNA]</scope>
    <source>
        <strain evidence="7">SpSt-587</strain>
    </source>
</reference>
<dbReference type="GO" id="GO:0009055">
    <property type="term" value="F:electron transfer activity"/>
    <property type="evidence" value="ECO:0007669"/>
    <property type="project" value="InterPro"/>
</dbReference>
<evidence type="ECO:0000256" key="2">
    <source>
        <dbReference type="ARBA" id="ARBA00022723"/>
    </source>
</evidence>
<evidence type="ECO:0000256" key="3">
    <source>
        <dbReference type="ARBA" id="ARBA00023004"/>
    </source>
</evidence>
<keyword evidence="3 4" id="KW-0408">Iron</keyword>
<dbReference type="AlphaFoldDB" id="A0A7J3M2V1"/>
<keyword evidence="2 4" id="KW-0479">Metal-binding</keyword>
<evidence type="ECO:0000256" key="5">
    <source>
        <dbReference type="SAM" id="Phobius"/>
    </source>
</evidence>
<keyword evidence="1 4" id="KW-0349">Heme</keyword>
<comment type="caution">
    <text evidence="7">The sequence shown here is derived from an EMBL/GenBank/DDBJ whole genome shotgun (WGS) entry which is preliminary data.</text>
</comment>
<keyword evidence="5" id="KW-0812">Transmembrane</keyword>
<sequence length="178" mass="20054">MKKVNPALIAVVLSVIAIVISLIAMFAYSVPYGYMPMMGYGMGYMKGYWDWRQYPPGCCQGPVSFSSNGERIYFTGVNSKGERIPFTGGPSWLIMHGGSCINCHGRDGRGGFIPMMCSKVSADIRYSELVKEGMSEKDIKSVITKGEYDDETLDWCMPRWHMSEEDLNDIIVYLQKLR</sequence>
<evidence type="ECO:0000256" key="4">
    <source>
        <dbReference type="PROSITE-ProRule" id="PRU00433"/>
    </source>
</evidence>
<evidence type="ECO:0000259" key="6">
    <source>
        <dbReference type="PROSITE" id="PS51007"/>
    </source>
</evidence>
<organism evidence="7">
    <name type="scientific">Archaeoglobus fulgidus</name>
    <dbReference type="NCBI Taxonomy" id="2234"/>
    <lineage>
        <taxon>Archaea</taxon>
        <taxon>Methanobacteriati</taxon>
        <taxon>Methanobacteriota</taxon>
        <taxon>Archaeoglobi</taxon>
        <taxon>Archaeoglobales</taxon>
        <taxon>Archaeoglobaceae</taxon>
        <taxon>Archaeoglobus</taxon>
    </lineage>
</organism>
<protein>
    <submittedName>
        <fullName evidence="7">Cytochrome C oxidase subunit II</fullName>
    </submittedName>
</protein>
<dbReference type="Pfam" id="PF13442">
    <property type="entry name" value="Cytochrome_CBB3"/>
    <property type="match status" value="1"/>
</dbReference>
<gene>
    <name evidence="7" type="ORF">ENT52_02515</name>
</gene>
<dbReference type="Gene3D" id="1.10.760.10">
    <property type="entry name" value="Cytochrome c-like domain"/>
    <property type="match status" value="1"/>
</dbReference>
<evidence type="ECO:0000313" key="7">
    <source>
        <dbReference type="EMBL" id="HGT82584.1"/>
    </source>
</evidence>
<keyword evidence="5" id="KW-1133">Transmembrane helix</keyword>
<dbReference type="SUPFAM" id="SSF46626">
    <property type="entry name" value="Cytochrome c"/>
    <property type="match status" value="1"/>
</dbReference>
<name>A0A7J3M2V1_ARCFL</name>
<dbReference type="GO" id="GO:0046872">
    <property type="term" value="F:metal ion binding"/>
    <property type="evidence" value="ECO:0007669"/>
    <property type="project" value="UniProtKB-KW"/>
</dbReference>
<dbReference type="InterPro" id="IPR036909">
    <property type="entry name" value="Cyt_c-like_dom_sf"/>
</dbReference>